<dbReference type="InterPro" id="IPR003497">
    <property type="entry name" value="BRO_N_domain"/>
</dbReference>
<dbReference type="AlphaFoldDB" id="A0A0P6XFW0"/>
<dbReference type="OrthoDB" id="9803893at2"/>
<accession>A0A0P6XFW0</accession>
<sequence>MKPEMINELFHKFEAACYLYNDIECWSARDLQEILGYSKWDNFKNSILKAKNACKNAGISVSDHFADVGKMVELGSGATREVEDLALTRYACYLIAQNGDPAKNEIAFAQTYFAVQTRRQEVIAQRLLDVARVTAREKLTQSEKKLSGIIYERGVDDRGFGIIRSKGDQALFGGYSTGEMKKKLAVPDGRPLADFLPTLTIKAKDFANELTSHNVIEKDLNGENDITHEHVDNNKAVRKMLIERGVRPEALPAADDIKKTQRKLVSDEKKLLKDVQKKDGDEDQ</sequence>
<name>A0A0P6XFW0_9CHLR</name>
<dbReference type="Pfam" id="PF02498">
    <property type="entry name" value="Bro-N"/>
    <property type="match status" value="1"/>
</dbReference>
<evidence type="ECO:0000313" key="3">
    <source>
        <dbReference type="Proteomes" id="UP000050430"/>
    </source>
</evidence>
<proteinExistence type="predicted"/>
<keyword evidence="3" id="KW-1185">Reference proteome</keyword>
<dbReference type="Proteomes" id="UP000050430">
    <property type="component" value="Unassembled WGS sequence"/>
</dbReference>
<dbReference type="PATRIC" id="fig|229920.5.peg.836"/>
<reference evidence="2 3" key="1">
    <citation type="submission" date="2015-07" db="EMBL/GenBank/DDBJ databases">
        <title>Genome sequence of Leptolinea tardivitalis DSM 16556.</title>
        <authorList>
            <person name="Hemp J."/>
            <person name="Ward L.M."/>
            <person name="Pace L.A."/>
            <person name="Fischer W.W."/>
        </authorList>
    </citation>
    <scope>NUCLEOTIDE SEQUENCE [LARGE SCALE GENOMIC DNA]</scope>
    <source>
        <strain evidence="2 3">YMTK-2</strain>
    </source>
</reference>
<evidence type="ECO:0000259" key="1">
    <source>
        <dbReference type="Pfam" id="PF02498"/>
    </source>
</evidence>
<protein>
    <submittedName>
        <fullName evidence="2">Damage-inducible protein D</fullName>
    </submittedName>
</protein>
<organism evidence="2 3">
    <name type="scientific">Leptolinea tardivitalis</name>
    <dbReference type="NCBI Taxonomy" id="229920"/>
    <lineage>
        <taxon>Bacteria</taxon>
        <taxon>Bacillati</taxon>
        <taxon>Chloroflexota</taxon>
        <taxon>Anaerolineae</taxon>
        <taxon>Anaerolineales</taxon>
        <taxon>Anaerolineaceae</taxon>
        <taxon>Leptolinea</taxon>
    </lineage>
</organism>
<dbReference type="NCBIfam" id="NF008573">
    <property type="entry name" value="PRK11525.1"/>
    <property type="match status" value="1"/>
</dbReference>
<gene>
    <name evidence="2" type="ORF">ADM99_02485</name>
</gene>
<comment type="caution">
    <text evidence="2">The sequence shown here is derived from an EMBL/GenBank/DDBJ whole genome shotgun (WGS) entry which is preliminary data.</text>
</comment>
<evidence type="ECO:0000313" key="2">
    <source>
        <dbReference type="EMBL" id="KPL73710.1"/>
    </source>
</evidence>
<feature type="domain" description="Bro-N" evidence="1">
    <location>
        <begin position="21"/>
        <end position="112"/>
    </location>
</feature>
<dbReference type="RefSeq" id="WP_062423138.1">
    <property type="nucleotide sequence ID" value="NZ_BBYA01000013.1"/>
</dbReference>
<dbReference type="EMBL" id="LGCK01000005">
    <property type="protein sequence ID" value="KPL73710.1"/>
    <property type="molecule type" value="Genomic_DNA"/>
</dbReference>